<feature type="region of interest" description="Disordered" evidence="1">
    <location>
        <begin position="92"/>
        <end position="160"/>
    </location>
</feature>
<name>A0ABQ9TQT9_SAGOE</name>
<dbReference type="EMBL" id="JASSZA010000019">
    <property type="protein sequence ID" value="KAK2087024.1"/>
    <property type="molecule type" value="Genomic_DNA"/>
</dbReference>
<evidence type="ECO:0000256" key="1">
    <source>
        <dbReference type="SAM" id="MobiDB-lite"/>
    </source>
</evidence>
<organism evidence="2 3">
    <name type="scientific">Saguinus oedipus</name>
    <name type="common">Cotton-top tamarin</name>
    <name type="synonym">Oedipomidas oedipus</name>
    <dbReference type="NCBI Taxonomy" id="9490"/>
    <lineage>
        <taxon>Eukaryota</taxon>
        <taxon>Metazoa</taxon>
        <taxon>Chordata</taxon>
        <taxon>Craniata</taxon>
        <taxon>Vertebrata</taxon>
        <taxon>Euteleostomi</taxon>
        <taxon>Mammalia</taxon>
        <taxon>Eutheria</taxon>
        <taxon>Euarchontoglires</taxon>
        <taxon>Primates</taxon>
        <taxon>Haplorrhini</taxon>
        <taxon>Platyrrhini</taxon>
        <taxon>Cebidae</taxon>
        <taxon>Callitrichinae</taxon>
        <taxon>Saguinus</taxon>
    </lineage>
</organism>
<feature type="compositionally biased region" description="Pro residues" evidence="1">
    <location>
        <begin position="138"/>
        <end position="149"/>
    </location>
</feature>
<comment type="caution">
    <text evidence="2">The sequence shown here is derived from an EMBL/GenBank/DDBJ whole genome shotgun (WGS) entry which is preliminary data.</text>
</comment>
<feature type="region of interest" description="Disordered" evidence="1">
    <location>
        <begin position="1"/>
        <end position="57"/>
    </location>
</feature>
<keyword evidence="3" id="KW-1185">Reference proteome</keyword>
<dbReference type="Proteomes" id="UP001266305">
    <property type="component" value="Unassembled WGS sequence"/>
</dbReference>
<proteinExistence type="predicted"/>
<feature type="compositionally biased region" description="Polar residues" evidence="1">
    <location>
        <begin position="7"/>
        <end position="21"/>
    </location>
</feature>
<accession>A0ABQ9TQT9</accession>
<gene>
    <name evidence="2" type="ORF">P7K49_032931</name>
</gene>
<evidence type="ECO:0000313" key="2">
    <source>
        <dbReference type="EMBL" id="KAK2087024.1"/>
    </source>
</evidence>
<sequence>MYRLVGSVSSSRGQAGESLTQDEVGAGRRSLQRSQEEPTGLEVQPSPPSSRSCPTDLSCPSCCRLTLLRAEPCLAMDQDYERRLLRQIVIQNENTMPRVSAPTPPTTAAPLPQLPPPQPAASGAPTVIGWSPTDHSGPSPPSHTGPLPPRVSGLLPSPGP</sequence>
<reference evidence="2 3" key="1">
    <citation type="submission" date="2023-05" db="EMBL/GenBank/DDBJ databases">
        <title>B98-5 Cell Line De Novo Hybrid Assembly: An Optical Mapping Approach.</title>
        <authorList>
            <person name="Kananen K."/>
            <person name="Auerbach J.A."/>
            <person name="Kautto E."/>
            <person name="Blachly J.S."/>
        </authorList>
    </citation>
    <scope>NUCLEOTIDE SEQUENCE [LARGE SCALE GENOMIC DNA]</scope>
    <source>
        <strain evidence="2">B95-8</strain>
        <tissue evidence="2">Cell line</tissue>
    </source>
</reference>
<evidence type="ECO:0000313" key="3">
    <source>
        <dbReference type="Proteomes" id="UP001266305"/>
    </source>
</evidence>
<protein>
    <submittedName>
        <fullName evidence="2">Uncharacterized protein</fullName>
    </submittedName>
</protein>
<feature type="compositionally biased region" description="Low complexity" evidence="1">
    <location>
        <begin position="120"/>
        <end position="137"/>
    </location>
</feature>
<feature type="compositionally biased region" description="Pro residues" evidence="1">
    <location>
        <begin position="102"/>
        <end position="119"/>
    </location>
</feature>